<evidence type="ECO:0000256" key="3">
    <source>
        <dbReference type="ARBA" id="ARBA00038412"/>
    </source>
</evidence>
<name>A0A1B3XMV1_9BACI</name>
<evidence type="ECO:0000259" key="5">
    <source>
        <dbReference type="SMART" id="SM00507"/>
    </source>
</evidence>
<feature type="domain" description="HNH nuclease" evidence="5">
    <location>
        <begin position="54"/>
        <end position="109"/>
    </location>
</feature>
<dbReference type="PANTHER" id="PTHR41286:SF1">
    <property type="entry name" value="HNH NUCLEASE YAJD-RELATED"/>
    <property type="match status" value="1"/>
</dbReference>
<dbReference type="KEGG" id="bmur:ABE28_009220"/>
<evidence type="ECO:0000256" key="1">
    <source>
        <dbReference type="ARBA" id="ARBA00022722"/>
    </source>
</evidence>
<dbReference type="STRING" id="264697.ABE28_009220"/>
<dbReference type="EMBL" id="CP017080">
    <property type="protein sequence ID" value="AOH54531.1"/>
    <property type="molecule type" value="Genomic_DNA"/>
</dbReference>
<dbReference type="Gene3D" id="1.10.30.50">
    <property type="match status" value="1"/>
</dbReference>
<dbReference type="SMART" id="SM00507">
    <property type="entry name" value="HNHc"/>
    <property type="match status" value="1"/>
</dbReference>
<proteinExistence type="inferred from homology"/>
<evidence type="ECO:0000256" key="4">
    <source>
        <dbReference type="ARBA" id="ARBA00040194"/>
    </source>
</evidence>
<dbReference type="GO" id="GO:0005829">
    <property type="term" value="C:cytosol"/>
    <property type="evidence" value="ECO:0007669"/>
    <property type="project" value="TreeGrafter"/>
</dbReference>
<dbReference type="Pfam" id="PF01844">
    <property type="entry name" value="HNH"/>
    <property type="match status" value="1"/>
</dbReference>
<dbReference type="AlphaFoldDB" id="A0A1B3XMV1"/>
<dbReference type="CDD" id="cd00085">
    <property type="entry name" value="HNHc"/>
    <property type="match status" value="1"/>
</dbReference>
<dbReference type="GO" id="GO:0008270">
    <property type="term" value="F:zinc ion binding"/>
    <property type="evidence" value="ECO:0007669"/>
    <property type="project" value="InterPro"/>
</dbReference>
<keyword evidence="7" id="KW-1185">Reference proteome</keyword>
<dbReference type="GO" id="GO:0004519">
    <property type="term" value="F:endonuclease activity"/>
    <property type="evidence" value="ECO:0007669"/>
    <property type="project" value="UniProtKB-KW"/>
</dbReference>
<protein>
    <recommendedName>
        <fullName evidence="4">Putative HNH nuclease YajD</fullName>
    </recommendedName>
</protein>
<dbReference type="GO" id="GO:0016787">
    <property type="term" value="F:hydrolase activity"/>
    <property type="evidence" value="ECO:0007669"/>
    <property type="project" value="UniProtKB-KW"/>
</dbReference>
<dbReference type="GO" id="GO:0003676">
    <property type="term" value="F:nucleic acid binding"/>
    <property type="evidence" value="ECO:0007669"/>
    <property type="project" value="InterPro"/>
</dbReference>
<comment type="similarity">
    <text evidence="3">Belongs to the HNH nuclease family.</text>
</comment>
<dbReference type="RefSeq" id="WP_069191707.1">
    <property type="nucleotide sequence ID" value="NZ_CP017080.1"/>
</dbReference>
<accession>A0A1B3XMV1</accession>
<keyword evidence="1" id="KW-0540">Nuclease</keyword>
<organism evidence="6 7">
    <name type="scientific">Peribacillus muralis</name>
    <dbReference type="NCBI Taxonomy" id="264697"/>
    <lineage>
        <taxon>Bacteria</taxon>
        <taxon>Bacillati</taxon>
        <taxon>Bacillota</taxon>
        <taxon>Bacilli</taxon>
        <taxon>Bacillales</taxon>
        <taxon>Bacillaceae</taxon>
        <taxon>Peribacillus</taxon>
    </lineage>
</organism>
<evidence type="ECO:0000313" key="7">
    <source>
        <dbReference type="Proteomes" id="UP000077926"/>
    </source>
</evidence>
<dbReference type="PANTHER" id="PTHR41286">
    <property type="entry name" value="HNH NUCLEASE YAJD-RELATED"/>
    <property type="match status" value="1"/>
</dbReference>
<sequence length="138" mass="16329">MKYCDFNGCTNKINRGAYCDEHKKSKETVKRKQNKKTIYHNQNKSFYNSKEWKHRRSFIYERESGCCQKCGRFVFGKQAQVHHIVTNKKNPLLKLDPTNLMLLCPSCHMEEENKDKGKMAKVYPSYFKVPLPKNNLFA</sequence>
<reference evidence="6 7" key="1">
    <citation type="submission" date="2016-08" db="EMBL/GenBank/DDBJ databases">
        <title>Complete genome sequence of Bacillus muralis G25-68, a strain with toxicity to nematodes.</title>
        <authorList>
            <person name="Zheng Z."/>
        </authorList>
    </citation>
    <scope>NUCLEOTIDE SEQUENCE [LARGE SCALE GENOMIC DNA]</scope>
    <source>
        <strain evidence="6 7">G25-68</strain>
    </source>
</reference>
<keyword evidence="6" id="KW-0255">Endonuclease</keyword>
<dbReference type="Proteomes" id="UP000077926">
    <property type="component" value="Chromosome"/>
</dbReference>
<gene>
    <name evidence="6" type="ORF">ABE28_009220</name>
</gene>
<dbReference type="InterPro" id="IPR003615">
    <property type="entry name" value="HNH_nuc"/>
</dbReference>
<dbReference type="OrthoDB" id="9811997at2"/>
<evidence type="ECO:0000313" key="6">
    <source>
        <dbReference type="EMBL" id="AOH54531.1"/>
    </source>
</evidence>
<keyword evidence="2" id="KW-0378">Hydrolase</keyword>
<dbReference type="InterPro" id="IPR002711">
    <property type="entry name" value="HNH"/>
</dbReference>
<evidence type="ECO:0000256" key="2">
    <source>
        <dbReference type="ARBA" id="ARBA00022801"/>
    </source>
</evidence>